<dbReference type="NCBIfam" id="TIGR01484">
    <property type="entry name" value="HAD-SF-IIB"/>
    <property type="match status" value="1"/>
</dbReference>
<comment type="caution">
    <text evidence="1">The sequence shown here is derived from an EMBL/GenBank/DDBJ whole genome shotgun (WGS) entry which is preliminary data.</text>
</comment>
<dbReference type="SFLD" id="SFLDG01140">
    <property type="entry name" value="C2.B:_Phosphomannomutase_and_P"/>
    <property type="match status" value="1"/>
</dbReference>
<dbReference type="GO" id="GO:0016791">
    <property type="term" value="F:phosphatase activity"/>
    <property type="evidence" value="ECO:0007669"/>
    <property type="project" value="TreeGrafter"/>
</dbReference>
<gene>
    <name evidence="1" type="ORF">BMR96_08445</name>
</gene>
<proteinExistence type="predicted"/>
<dbReference type="InterPro" id="IPR000150">
    <property type="entry name" value="Cof"/>
</dbReference>
<dbReference type="SUPFAM" id="SSF56784">
    <property type="entry name" value="HAD-like"/>
    <property type="match status" value="1"/>
</dbReference>
<dbReference type="CDD" id="cd07516">
    <property type="entry name" value="HAD_Pase"/>
    <property type="match status" value="1"/>
</dbReference>
<dbReference type="Proteomes" id="UP000192288">
    <property type="component" value="Unassembled WGS sequence"/>
</dbReference>
<dbReference type="PANTHER" id="PTHR10000">
    <property type="entry name" value="PHOSPHOSERINE PHOSPHATASE"/>
    <property type="match status" value="1"/>
</dbReference>
<dbReference type="Gene3D" id="3.30.1240.10">
    <property type="match status" value="1"/>
</dbReference>
<dbReference type="NCBIfam" id="TIGR00099">
    <property type="entry name" value="Cof-subfamily"/>
    <property type="match status" value="1"/>
</dbReference>
<dbReference type="GO" id="GO:0000287">
    <property type="term" value="F:magnesium ion binding"/>
    <property type="evidence" value="ECO:0007669"/>
    <property type="project" value="TreeGrafter"/>
</dbReference>
<dbReference type="Pfam" id="PF08282">
    <property type="entry name" value="Hydrolase_3"/>
    <property type="match status" value="1"/>
</dbReference>
<protein>
    <submittedName>
        <fullName evidence="1">HAD family hydrolase</fullName>
    </submittedName>
</protein>
<dbReference type="InterPro" id="IPR036412">
    <property type="entry name" value="HAD-like_sf"/>
</dbReference>
<dbReference type="RefSeq" id="WP_004914193.1">
    <property type="nucleotide sequence ID" value="NZ_MPLS01000038.1"/>
</dbReference>
<dbReference type="Gene3D" id="3.40.50.1000">
    <property type="entry name" value="HAD superfamily/HAD-like"/>
    <property type="match status" value="1"/>
</dbReference>
<accession>A0A1X0VBZ2</accession>
<sequence>MTPKLIALDMDNTLLKSDRTLSHKNATILKKLHDDNHHIVLTTGRPFPNVQPFLTQLDLSKNDDYVILFNGGVVKNISTNETLLNKRFMLSDMSEIFNLIHNLKLPIDIVCPEIVYSIADFGQSNYVNLIGKLLHYQQVSITDLPTTLTFNKFVVCETEDKLNYLENILNHTPVLTKNISFTRSRRTLLEFVPTNVSKGAALKVLLKKLSLTSKDLIVFGDEANDLSMFKLATVSVAMANAIPLIKSAATDITSSNEEDGVATFLSSYFNL</sequence>
<dbReference type="InterPro" id="IPR023214">
    <property type="entry name" value="HAD_sf"/>
</dbReference>
<dbReference type="InterPro" id="IPR006379">
    <property type="entry name" value="HAD-SF_hydro_IIB"/>
</dbReference>
<evidence type="ECO:0000313" key="1">
    <source>
        <dbReference type="EMBL" id="ORI97201.1"/>
    </source>
</evidence>
<dbReference type="EMBL" id="MPLS01000038">
    <property type="protein sequence ID" value="ORI97201.1"/>
    <property type="molecule type" value="Genomic_DNA"/>
</dbReference>
<dbReference type="PANTHER" id="PTHR10000:SF8">
    <property type="entry name" value="HAD SUPERFAMILY HYDROLASE-LIKE, TYPE 3"/>
    <property type="match status" value="1"/>
</dbReference>
<reference evidence="1 2" key="1">
    <citation type="journal article" date="2017" name="Front. Microbiol.">
        <title>Genomic Characterization of Dairy Associated Leuconostoc Species and Diversity of Leuconostocs in Undefined Mixed Mesophilic Starter Cultures.</title>
        <authorList>
            <person name="Frantzen C.A."/>
            <person name="Kot W."/>
            <person name="Pedersen T.B."/>
            <person name="Ardo Y.M."/>
            <person name="Broadbent J.R."/>
            <person name="Neve H."/>
            <person name="Hansen L.H."/>
            <person name="Dal Bello F."/>
            <person name="Ostlie H.M."/>
            <person name="Kleppen H.P."/>
            <person name="Vogensen F.K."/>
            <person name="Holo H."/>
        </authorList>
    </citation>
    <scope>NUCLEOTIDE SEQUENCE [LARGE SCALE GENOMIC DNA]</scope>
    <source>
        <strain evidence="1 2">LMGCF08</strain>
    </source>
</reference>
<name>A0A1X0VBZ2_LEUPS</name>
<dbReference type="eggNOG" id="COG0561">
    <property type="taxonomic scope" value="Bacteria"/>
</dbReference>
<organism evidence="1 2">
    <name type="scientific">Leuconostoc pseudomesenteroides</name>
    <dbReference type="NCBI Taxonomy" id="33968"/>
    <lineage>
        <taxon>Bacteria</taxon>
        <taxon>Bacillati</taxon>
        <taxon>Bacillota</taxon>
        <taxon>Bacilli</taxon>
        <taxon>Lactobacillales</taxon>
        <taxon>Lactobacillaceae</taxon>
        <taxon>Leuconostoc</taxon>
    </lineage>
</organism>
<dbReference type="GO" id="GO:0005829">
    <property type="term" value="C:cytosol"/>
    <property type="evidence" value="ECO:0007669"/>
    <property type="project" value="TreeGrafter"/>
</dbReference>
<dbReference type="SFLD" id="SFLDS00003">
    <property type="entry name" value="Haloacid_Dehalogenase"/>
    <property type="match status" value="1"/>
</dbReference>
<evidence type="ECO:0000313" key="2">
    <source>
        <dbReference type="Proteomes" id="UP000192288"/>
    </source>
</evidence>
<keyword evidence="1" id="KW-0378">Hydrolase</keyword>
<dbReference type="STRING" id="33968.BMS77_07280"/>
<dbReference type="AlphaFoldDB" id="A0A1X0VBZ2"/>